<feature type="transmembrane region" description="Helical" evidence="1">
    <location>
        <begin position="121"/>
        <end position="146"/>
    </location>
</feature>
<feature type="transmembrane region" description="Helical" evidence="1">
    <location>
        <begin position="270"/>
        <end position="290"/>
    </location>
</feature>
<accession>A0AAE3A4V5</accession>
<keyword evidence="1" id="KW-0812">Transmembrane</keyword>
<gene>
    <name evidence="2" type="ORF">LKD75_11455</name>
</gene>
<evidence type="ECO:0000256" key="1">
    <source>
        <dbReference type="SAM" id="Phobius"/>
    </source>
</evidence>
<feature type="transmembrane region" description="Helical" evidence="1">
    <location>
        <begin position="12"/>
        <end position="37"/>
    </location>
</feature>
<keyword evidence="1" id="KW-1133">Transmembrane helix</keyword>
<organism evidence="2 3">
    <name type="scientific">Waltera acetigignens</name>
    <dbReference type="NCBI Taxonomy" id="2981769"/>
    <lineage>
        <taxon>Bacteria</taxon>
        <taxon>Bacillati</taxon>
        <taxon>Bacillota</taxon>
        <taxon>Clostridia</taxon>
        <taxon>Lachnospirales</taxon>
        <taxon>Lachnospiraceae</taxon>
        <taxon>Waltera</taxon>
    </lineage>
</organism>
<comment type="caution">
    <text evidence="2">The sequence shown here is derived from an EMBL/GenBank/DDBJ whole genome shotgun (WGS) entry which is preliminary data.</text>
</comment>
<feature type="transmembrane region" description="Helical" evidence="1">
    <location>
        <begin position="226"/>
        <end position="250"/>
    </location>
</feature>
<evidence type="ECO:0000313" key="2">
    <source>
        <dbReference type="EMBL" id="MCC2120190.1"/>
    </source>
</evidence>
<proteinExistence type="predicted"/>
<name>A0AAE3A4V5_9FIRM</name>
<reference evidence="2 3" key="1">
    <citation type="submission" date="2021-10" db="EMBL/GenBank/DDBJ databases">
        <title>Anaerobic single-cell dispensing facilitates the cultivation of human gut bacteria.</title>
        <authorList>
            <person name="Afrizal A."/>
        </authorList>
    </citation>
    <scope>NUCLEOTIDE SEQUENCE [LARGE SCALE GENOMIC DNA]</scope>
    <source>
        <strain evidence="2 3">CLA-AA-H273</strain>
    </source>
</reference>
<dbReference type="RefSeq" id="WP_227733493.1">
    <property type="nucleotide sequence ID" value="NZ_JAJEPV010000027.1"/>
</dbReference>
<dbReference type="PROSITE" id="PS51257">
    <property type="entry name" value="PROKAR_LIPOPROTEIN"/>
    <property type="match status" value="1"/>
</dbReference>
<feature type="transmembrane region" description="Helical" evidence="1">
    <location>
        <begin position="185"/>
        <end position="214"/>
    </location>
</feature>
<keyword evidence="1" id="KW-0472">Membrane</keyword>
<protein>
    <submittedName>
        <fullName evidence="2">Uncharacterized protein</fullName>
    </submittedName>
</protein>
<dbReference type="Proteomes" id="UP001197795">
    <property type="component" value="Unassembled WGS sequence"/>
</dbReference>
<dbReference type="EMBL" id="JAJEPV010000027">
    <property type="protein sequence ID" value="MCC2120190.1"/>
    <property type="molecule type" value="Genomic_DNA"/>
</dbReference>
<feature type="transmembrane region" description="Helical" evidence="1">
    <location>
        <begin position="57"/>
        <end position="85"/>
    </location>
</feature>
<sequence>MLGKLMKYEWKNIWKAGTLMLLGMLVVTVIGCVVLRMPGGLVTEIADGNNMNATQSWFVLSSFVATLILYVIMLLASTWGMLIFLGIRFYRSMYTDEGYLSHTLPVTANQLFLSKVLVSGVWYLFITIGIGISVVALIVSLMTGLLNIGELSSVLTQYNGNIWEFLADAFYELGRTYEEEMGINLLHYGITLLLTYVAGPFITMVTLFGALTIGQLSSKHKGFMGILTYAGVTILSSIIGSTVQSAFMFGTNVMSSSGGFSVTTNMAYDINVITSLLIAAIMYGVSYYIMNRKLNLD</sequence>
<evidence type="ECO:0000313" key="3">
    <source>
        <dbReference type="Proteomes" id="UP001197795"/>
    </source>
</evidence>
<keyword evidence="3" id="KW-1185">Reference proteome</keyword>
<dbReference type="AlphaFoldDB" id="A0AAE3A4V5"/>